<evidence type="ECO:0000313" key="2">
    <source>
        <dbReference type="EMBL" id="MAA13543.1"/>
    </source>
</evidence>
<dbReference type="AlphaFoldDB" id="A0A224YH58"/>
<dbReference type="EMBL" id="GFPF01002397">
    <property type="protein sequence ID" value="MAA13543.1"/>
    <property type="molecule type" value="Transcribed_RNA"/>
</dbReference>
<protein>
    <submittedName>
        <fullName evidence="2">Uncharacterized protein</fullName>
    </submittedName>
</protein>
<accession>A0A224YH58</accession>
<sequence>MLASRVQRSPERRGGQTLQSARSMFQQSNHGMPACDLTKGHVQNTRPARLSRSSTPGAMMAMAMARQCSQELAVTRTVVEPSLSSRPAYVR</sequence>
<reference evidence="2" key="1">
    <citation type="journal article" date="2017" name="Parasit. Vectors">
        <title>Sialotranscriptomics of Rhipicephalus zambeziensis reveals intricate expression profiles of secretory proteins and suggests tight temporal transcriptional regulation during blood-feeding.</title>
        <authorList>
            <person name="de Castro M.H."/>
            <person name="de Klerk D."/>
            <person name="Pienaar R."/>
            <person name="Rees D.J.G."/>
            <person name="Mans B.J."/>
        </authorList>
    </citation>
    <scope>NUCLEOTIDE SEQUENCE</scope>
    <source>
        <tissue evidence="2">Salivary glands</tissue>
    </source>
</reference>
<proteinExistence type="predicted"/>
<organism evidence="2">
    <name type="scientific">Rhipicephalus zambeziensis</name>
    <dbReference type="NCBI Taxonomy" id="60191"/>
    <lineage>
        <taxon>Eukaryota</taxon>
        <taxon>Metazoa</taxon>
        <taxon>Ecdysozoa</taxon>
        <taxon>Arthropoda</taxon>
        <taxon>Chelicerata</taxon>
        <taxon>Arachnida</taxon>
        <taxon>Acari</taxon>
        <taxon>Parasitiformes</taxon>
        <taxon>Ixodida</taxon>
        <taxon>Ixodoidea</taxon>
        <taxon>Ixodidae</taxon>
        <taxon>Rhipicephalinae</taxon>
        <taxon>Rhipicephalus</taxon>
        <taxon>Rhipicephalus</taxon>
    </lineage>
</organism>
<name>A0A224YH58_9ACAR</name>
<evidence type="ECO:0000256" key="1">
    <source>
        <dbReference type="SAM" id="MobiDB-lite"/>
    </source>
</evidence>
<feature type="region of interest" description="Disordered" evidence="1">
    <location>
        <begin position="1"/>
        <end position="20"/>
    </location>
</feature>